<reference evidence="4" key="1">
    <citation type="submission" date="2020-02" db="EMBL/GenBank/DDBJ databases">
        <title>Identification and distribution of gene clusters putatively required for synthesis of sphingolipid metabolism inhibitors in phylogenetically diverse species of the filamentous fungus Fusarium.</title>
        <authorList>
            <person name="Kim H.-S."/>
            <person name="Busman M."/>
            <person name="Brown D.W."/>
            <person name="Divon H."/>
            <person name="Uhlig S."/>
            <person name="Proctor R.H."/>
        </authorList>
    </citation>
    <scope>NUCLEOTIDE SEQUENCE [LARGE SCALE GENOMIC DNA]</scope>
    <source>
        <strain evidence="4">NRRL 39464</strain>
    </source>
</reference>
<dbReference type="AlphaFoldDB" id="A0A8H5AHM9"/>
<feature type="compositionally biased region" description="Low complexity" evidence="1">
    <location>
        <begin position="730"/>
        <end position="744"/>
    </location>
</feature>
<accession>A0A8H5AHM9</accession>
<feature type="compositionally biased region" description="Polar residues" evidence="1">
    <location>
        <begin position="233"/>
        <end position="253"/>
    </location>
</feature>
<proteinExistence type="predicted"/>
<protein>
    <recommendedName>
        <fullName evidence="3">DUF7908 domain-containing protein</fullName>
    </recommendedName>
</protein>
<comment type="caution">
    <text evidence="4">The sequence shown here is derived from an EMBL/GenBank/DDBJ whole genome shotgun (WGS) entry which is preliminary data.</text>
</comment>
<keyword evidence="2" id="KW-0732">Signal</keyword>
<organism evidence="4 5">
    <name type="scientific">Fusarium oxysporum</name>
    <name type="common">Fusarium vascular wilt</name>
    <dbReference type="NCBI Taxonomy" id="5507"/>
    <lineage>
        <taxon>Eukaryota</taxon>
        <taxon>Fungi</taxon>
        <taxon>Dikarya</taxon>
        <taxon>Ascomycota</taxon>
        <taxon>Pezizomycotina</taxon>
        <taxon>Sordariomycetes</taxon>
        <taxon>Hypocreomycetidae</taxon>
        <taxon>Hypocreales</taxon>
        <taxon>Nectriaceae</taxon>
        <taxon>Fusarium</taxon>
        <taxon>Fusarium oxysporum species complex</taxon>
    </lineage>
</organism>
<feature type="region of interest" description="Disordered" evidence="1">
    <location>
        <begin position="230"/>
        <end position="253"/>
    </location>
</feature>
<feature type="compositionally biased region" description="Polar residues" evidence="1">
    <location>
        <begin position="280"/>
        <end position="306"/>
    </location>
</feature>
<feature type="region of interest" description="Disordered" evidence="1">
    <location>
        <begin position="656"/>
        <end position="789"/>
    </location>
</feature>
<feature type="compositionally biased region" description="Polar residues" evidence="1">
    <location>
        <begin position="686"/>
        <end position="705"/>
    </location>
</feature>
<evidence type="ECO:0000256" key="2">
    <source>
        <dbReference type="SAM" id="SignalP"/>
    </source>
</evidence>
<feature type="signal peptide" evidence="2">
    <location>
        <begin position="1"/>
        <end position="20"/>
    </location>
</feature>
<evidence type="ECO:0000313" key="5">
    <source>
        <dbReference type="Proteomes" id="UP000558688"/>
    </source>
</evidence>
<feature type="compositionally biased region" description="Low complexity" evidence="1">
    <location>
        <begin position="497"/>
        <end position="539"/>
    </location>
</feature>
<feature type="compositionally biased region" description="Low complexity" evidence="1">
    <location>
        <begin position="767"/>
        <end position="789"/>
    </location>
</feature>
<feature type="region of interest" description="Disordered" evidence="1">
    <location>
        <begin position="269"/>
        <end position="306"/>
    </location>
</feature>
<gene>
    <name evidence="4" type="ORF">FOXYS1_4439</name>
</gene>
<evidence type="ECO:0000256" key="1">
    <source>
        <dbReference type="SAM" id="MobiDB-lite"/>
    </source>
</evidence>
<name>A0A8H5AHM9_FUSOX</name>
<feature type="compositionally biased region" description="Polar residues" evidence="1">
    <location>
        <begin position="745"/>
        <end position="766"/>
    </location>
</feature>
<feature type="chain" id="PRO_5034914734" description="DUF7908 domain-containing protein" evidence="2">
    <location>
        <begin position="21"/>
        <end position="1041"/>
    </location>
</feature>
<dbReference type="Pfam" id="PF25485">
    <property type="entry name" value="DUF7908"/>
    <property type="match status" value="1"/>
</dbReference>
<feature type="domain" description="DUF7908" evidence="3">
    <location>
        <begin position="96"/>
        <end position="220"/>
    </location>
</feature>
<feature type="region of interest" description="Disordered" evidence="1">
    <location>
        <begin position="485"/>
        <end position="545"/>
    </location>
</feature>
<dbReference type="Proteomes" id="UP000558688">
    <property type="component" value="Unassembled WGS sequence"/>
</dbReference>
<evidence type="ECO:0000259" key="3">
    <source>
        <dbReference type="Pfam" id="PF25485"/>
    </source>
</evidence>
<sequence>MKGHIGAFALLSGIVSGAAAVDVRDVQYADQDPATWCVTYLSTYLAPVSIATDLPRPAANTTDVGLISTSTAQDPDLTSSAASGASTSAMLEPIGQRIILLVSPSGGNTKRDLGGFVGDGNPDICTFAAVFTLGNGRLFESGVPVSYLGNGYQKLQASSSSSDNAISTTFSSEGGLLRFQNPSLPNGGASFCQTPADGQVYMTFASKPSGCVPVSLNVYRAEQCIDGRLNGLGPTTTSAKTDKTISTLSTDEASAETSGIESLIASTFSTEESGVPIRSPSPSGSAFSQETEAPSGSLTEGPTATQSQGNIVVTNAVFNGRFAIKDPNSESGILGFDAEGEAKQRNGNCYKADGSSDNGCVALGSSSDSKKRAFGGLASISQFLTNLAPSRTVPYTVQFYYVVITAGGSQACSVNAYLGNRQFYTMGLFTSGGLGVSWNRVLTTVIADSRSASFGISLSCTGNGLALIYVDSVFVSNQVTPDNIDQFQLDFGDGDSPSETTGRPPSTPTSEPTNPVTSIEPGTTNTNTPPATTTGFTRPEIPSQEVCPDGYKPPGFCGQKSPQPSEPICKYRSQPNADVVAYPLSQYPMQGMDIQKCALTCAYIDGCFAFAVNDNKNYPCNFVLEPLRASGWTSGDPDRVLEWSELECFNCQLCGDSSSSRTTSTVGVTEAPVQSETTVIAEPSTRVPQNTSHWLPDPGTSSGNLEPTPGTRPTSIRPPRPETSIDVGPTFIEDTTTWPETTHTSSEGSVVDTSSDAPEDSTSLSEDATSTTQDPTSTSETTTASETPTETCKYTHGEMCNFDRFNYPKDVLCSWGDKFTSRKFWLETREAYPHQDRVEQCIAICQGHPLCLTAGYSQFENRCYFSELPLLKENFVAEENDWKKQAWLDTRCYTDCEACVPDSVPKGPPDMCAYTLGDECKPVANPPDGTICNYNAYMGGGWVDGNDPNLISVYTEYAQASPRRCAAICRAYPGCKGSGYKDDRCKFSVYKLALTGMPIPLETDKDPSMNSIWDDPACWTCPGWKTLTGRPLLEAALSDAP</sequence>
<dbReference type="InterPro" id="IPR057230">
    <property type="entry name" value="DUF7908"/>
</dbReference>
<evidence type="ECO:0000313" key="4">
    <source>
        <dbReference type="EMBL" id="KAF5264767.1"/>
    </source>
</evidence>
<dbReference type="EMBL" id="JAAFOW010000676">
    <property type="protein sequence ID" value="KAF5264767.1"/>
    <property type="molecule type" value="Genomic_DNA"/>
</dbReference>